<dbReference type="Gene3D" id="1.10.1040.10">
    <property type="entry name" value="N-(1-d-carboxylethyl)-l-norvaline Dehydrogenase, domain 2"/>
    <property type="match status" value="1"/>
</dbReference>
<dbReference type="UniPathway" id="UPA00940"/>
<reference evidence="20 21" key="1">
    <citation type="submission" date="2017-05" db="EMBL/GenBank/DDBJ databases">
        <title>Butyricicoccus porcorum sp. nov. a butyrate-producing bacterium from the swine intestinal tract.</title>
        <authorList>
            <person name="Trachsel J."/>
            <person name="Humphrey S."/>
            <person name="Allen H.K."/>
        </authorList>
    </citation>
    <scope>NUCLEOTIDE SEQUENCE [LARGE SCALE GENOMIC DNA]</scope>
    <source>
        <strain evidence="20">BB10</strain>
    </source>
</reference>
<feature type="binding site" evidence="16">
    <location>
        <begin position="7"/>
        <end position="12"/>
    </location>
    <ligand>
        <name>NAD(+)</name>
        <dbReference type="ChEBI" id="CHEBI:57540"/>
    </ligand>
</feature>
<dbReference type="GO" id="GO:0141152">
    <property type="term" value="F:glycerol-3-phosphate dehydrogenase (NAD+) activity"/>
    <property type="evidence" value="ECO:0007669"/>
    <property type="project" value="RHEA"/>
</dbReference>
<dbReference type="GO" id="GO:0005829">
    <property type="term" value="C:cytosol"/>
    <property type="evidence" value="ECO:0007669"/>
    <property type="project" value="TreeGrafter"/>
</dbReference>
<accession>A0A252F2W8</accession>
<dbReference type="GO" id="GO:0006650">
    <property type="term" value="P:glycerophospholipid metabolic process"/>
    <property type="evidence" value="ECO:0007669"/>
    <property type="project" value="UniProtKB-UniRule"/>
</dbReference>
<dbReference type="NCBIfam" id="NF000942">
    <property type="entry name" value="PRK00094.1-4"/>
    <property type="match status" value="1"/>
</dbReference>
<dbReference type="SUPFAM" id="SSF48179">
    <property type="entry name" value="6-phosphogluconate dehydrogenase C-terminal domain-like"/>
    <property type="match status" value="1"/>
</dbReference>
<comment type="catalytic activity">
    <reaction evidence="13">
        <text>sn-glycerol 3-phosphate + NAD(+) = dihydroxyacetone phosphate + NADH + H(+)</text>
        <dbReference type="Rhea" id="RHEA:11092"/>
        <dbReference type="ChEBI" id="CHEBI:15378"/>
        <dbReference type="ChEBI" id="CHEBI:57540"/>
        <dbReference type="ChEBI" id="CHEBI:57597"/>
        <dbReference type="ChEBI" id="CHEBI:57642"/>
        <dbReference type="ChEBI" id="CHEBI:57945"/>
        <dbReference type="EC" id="1.1.1.94"/>
    </reaction>
</comment>
<feature type="binding site" evidence="16">
    <location>
        <position position="31"/>
    </location>
    <ligand>
        <name>NAD(+)</name>
        <dbReference type="ChEBI" id="CHEBI:57540"/>
    </ligand>
</feature>
<protein>
    <recommendedName>
        <fullName evidence="11 13">Glycerol-3-phosphate dehydrogenase [NAD(P)+]</fullName>
        <ecNumber evidence="10 13">1.1.1.94</ecNumber>
    </recommendedName>
    <alternativeName>
        <fullName evidence="13">NAD(P)(+)-dependent glycerol-3-phosphate dehydrogenase</fullName>
    </alternativeName>
    <alternativeName>
        <fullName evidence="12 13">NAD(P)H-dependent dihydroxyacetone-phosphate reductase</fullName>
    </alternativeName>
</protein>
<evidence type="ECO:0000256" key="10">
    <source>
        <dbReference type="ARBA" id="ARBA00066687"/>
    </source>
</evidence>
<dbReference type="Gene3D" id="3.40.50.720">
    <property type="entry name" value="NAD(P)-binding Rossmann-like Domain"/>
    <property type="match status" value="1"/>
</dbReference>
<evidence type="ECO:0000256" key="11">
    <source>
        <dbReference type="ARBA" id="ARBA00069372"/>
    </source>
</evidence>
<dbReference type="OrthoDB" id="9812273at2"/>
<keyword evidence="5 13" id="KW-0520">NAD</keyword>
<dbReference type="InterPro" id="IPR006109">
    <property type="entry name" value="G3P_DH_NAD-dep_C"/>
</dbReference>
<dbReference type="PIRSF" id="PIRSF000114">
    <property type="entry name" value="Glycerol-3-P_dh"/>
    <property type="match status" value="1"/>
</dbReference>
<dbReference type="EC" id="1.1.1.94" evidence="10 13"/>
<dbReference type="GO" id="GO:0051287">
    <property type="term" value="F:NAD binding"/>
    <property type="evidence" value="ECO:0007669"/>
    <property type="project" value="InterPro"/>
</dbReference>
<dbReference type="InterPro" id="IPR006168">
    <property type="entry name" value="G3P_DH_NAD-dep"/>
</dbReference>
<dbReference type="SUPFAM" id="SSF51735">
    <property type="entry name" value="NAD(P)-binding Rossmann-fold domains"/>
    <property type="match status" value="1"/>
</dbReference>
<proteinExistence type="inferred from homology"/>
<evidence type="ECO:0000256" key="3">
    <source>
        <dbReference type="ARBA" id="ARBA00022857"/>
    </source>
</evidence>
<evidence type="ECO:0000256" key="9">
    <source>
        <dbReference type="ARBA" id="ARBA00052716"/>
    </source>
</evidence>
<dbReference type="RefSeq" id="WP_087021199.1">
    <property type="nucleotide sequence ID" value="NZ_CP178353.1"/>
</dbReference>
<comment type="catalytic activity">
    <reaction evidence="9">
        <text>sn-glycerol 3-phosphate + NADP(+) = dihydroxyacetone phosphate + NADPH + H(+)</text>
        <dbReference type="Rhea" id="RHEA:11096"/>
        <dbReference type="ChEBI" id="CHEBI:15378"/>
        <dbReference type="ChEBI" id="CHEBI:57597"/>
        <dbReference type="ChEBI" id="CHEBI:57642"/>
        <dbReference type="ChEBI" id="CHEBI:57783"/>
        <dbReference type="ChEBI" id="CHEBI:58349"/>
        <dbReference type="EC" id="1.1.1.94"/>
    </reaction>
    <physiologicalReaction direction="right-to-left" evidence="9">
        <dbReference type="Rhea" id="RHEA:11098"/>
    </physiologicalReaction>
</comment>
<dbReference type="FunFam" id="3.40.50.720:FF:000019">
    <property type="entry name" value="Glycerol-3-phosphate dehydrogenase [NAD(P)+]"/>
    <property type="match status" value="1"/>
</dbReference>
<comment type="pathway">
    <text evidence="13">Membrane lipid metabolism; glycerophospholipid metabolism.</text>
</comment>
<feature type="binding site" evidence="13">
    <location>
        <position position="253"/>
    </location>
    <ligand>
        <name>NADPH</name>
        <dbReference type="ChEBI" id="CHEBI:57783"/>
    </ligand>
</feature>
<dbReference type="GO" id="GO:0046168">
    <property type="term" value="P:glycerol-3-phosphate catabolic process"/>
    <property type="evidence" value="ECO:0007669"/>
    <property type="project" value="InterPro"/>
</dbReference>
<evidence type="ECO:0000256" key="6">
    <source>
        <dbReference type="ARBA" id="ARBA00023098"/>
    </source>
</evidence>
<feature type="binding site" evidence="13">
    <location>
        <position position="136"/>
    </location>
    <ligand>
        <name>sn-glycerol 3-phosphate</name>
        <dbReference type="ChEBI" id="CHEBI:57597"/>
    </ligand>
</feature>
<feature type="binding site" evidence="13">
    <location>
        <position position="134"/>
    </location>
    <ligand>
        <name>sn-glycerol 3-phosphate</name>
        <dbReference type="ChEBI" id="CHEBI:57597"/>
    </ligand>
</feature>
<feature type="binding site" evidence="13">
    <location>
        <position position="242"/>
    </location>
    <ligand>
        <name>sn-glycerol 3-phosphate</name>
        <dbReference type="ChEBI" id="CHEBI:57597"/>
    </ligand>
</feature>
<feature type="binding site" evidence="16">
    <location>
        <position position="253"/>
    </location>
    <ligand>
        <name>NAD(+)</name>
        <dbReference type="ChEBI" id="CHEBI:57540"/>
    </ligand>
</feature>
<evidence type="ECO:0000256" key="17">
    <source>
        <dbReference type="RuleBase" id="RU000437"/>
    </source>
</evidence>
<evidence type="ECO:0000313" key="21">
    <source>
        <dbReference type="Proteomes" id="UP000194903"/>
    </source>
</evidence>
<dbReference type="Pfam" id="PF07479">
    <property type="entry name" value="NAD_Gly3P_dh_C"/>
    <property type="match status" value="1"/>
</dbReference>
<dbReference type="GO" id="GO:0046167">
    <property type="term" value="P:glycerol-3-phosphate biosynthetic process"/>
    <property type="evidence" value="ECO:0007669"/>
    <property type="project" value="UniProtKB-UniRule"/>
</dbReference>
<evidence type="ECO:0000259" key="19">
    <source>
        <dbReference type="Pfam" id="PF07479"/>
    </source>
</evidence>
<keyword evidence="13" id="KW-0963">Cytoplasm</keyword>
<dbReference type="HAMAP" id="MF_00394">
    <property type="entry name" value="NAD_Glyc3P_dehydrog"/>
    <property type="match status" value="1"/>
</dbReference>
<feature type="domain" description="Glycerol-3-phosphate dehydrogenase NAD-dependent C-terminal" evidence="19">
    <location>
        <begin position="178"/>
        <end position="318"/>
    </location>
</feature>
<feature type="binding site" evidence="13">
    <location>
        <position position="277"/>
    </location>
    <ligand>
        <name>NADPH</name>
        <dbReference type="ChEBI" id="CHEBI:57783"/>
    </ligand>
</feature>
<feature type="binding site" evidence="13">
    <location>
        <position position="252"/>
    </location>
    <ligand>
        <name>sn-glycerol 3-phosphate</name>
        <dbReference type="ChEBI" id="CHEBI:57597"/>
    </ligand>
</feature>
<dbReference type="PANTHER" id="PTHR11728:SF1">
    <property type="entry name" value="GLYCEROL-3-PHOSPHATE DEHYDROGENASE [NAD(+)] 2, CHLOROPLASTIC"/>
    <property type="match status" value="1"/>
</dbReference>
<evidence type="ECO:0000256" key="7">
    <source>
        <dbReference type="ARBA" id="ARBA00023209"/>
    </source>
</evidence>
<dbReference type="InterPro" id="IPR011128">
    <property type="entry name" value="G3P_DH_NAD-dep_N"/>
</dbReference>
<evidence type="ECO:0000259" key="18">
    <source>
        <dbReference type="Pfam" id="PF01210"/>
    </source>
</evidence>
<evidence type="ECO:0000256" key="12">
    <source>
        <dbReference type="ARBA" id="ARBA00080511"/>
    </source>
</evidence>
<feature type="binding site" evidence="13">
    <location>
        <position position="11"/>
    </location>
    <ligand>
        <name>NADPH</name>
        <dbReference type="ChEBI" id="CHEBI:57783"/>
    </ligand>
</feature>
<feature type="binding site" evidence="13">
    <location>
        <position position="138"/>
    </location>
    <ligand>
        <name>NADPH</name>
        <dbReference type="ChEBI" id="CHEBI:57783"/>
    </ligand>
</feature>
<feature type="binding site" evidence="15">
    <location>
        <position position="104"/>
    </location>
    <ligand>
        <name>substrate</name>
    </ligand>
</feature>
<organism evidence="20 21">
    <name type="scientific">Butyricicoccus porcorum</name>
    <dbReference type="NCBI Taxonomy" id="1945634"/>
    <lineage>
        <taxon>Bacteria</taxon>
        <taxon>Bacillati</taxon>
        <taxon>Bacillota</taxon>
        <taxon>Clostridia</taxon>
        <taxon>Eubacteriales</taxon>
        <taxon>Butyricicoccaceae</taxon>
        <taxon>Butyricicoccus</taxon>
    </lineage>
</organism>
<dbReference type="PANTHER" id="PTHR11728">
    <property type="entry name" value="GLYCEROL-3-PHOSPHATE DEHYDROGENASE"/>
    <property type="match status" value="1"/>
</dbReference>
<feature type="binding site" evidence="13">
    <location>
        <position position="279"/>
    </location>
    <ligand>
        <name>NADPH</name>
        <dbReference type="ChEBI" id="CHEBI:57783"/>
    </ligand>
</feature>
<evidence type="ECO:0000256" key="5">
    <source>
        <dbReference type="ARBA" id="ARBA00023027"/>
    </source>
</evidence>
<keyword evidence="3 13" id="KW-0521">NADP</keyword>
<feature type="binding site" evidence="13">
    <location>
        <position position="104"/>
    </location>
    <ligand>
        <name>sn-glycerol 3-phosphate</name>
        <dbReference type="ChEBI" id="CHEBI:57597"/>
    </ligand>
</feature>
<feature type="binding site" evidence="15">
    <location>
        <begin position="253"/>
        <end position="254"/>
    </location>
    <ligand>
        <name>substrate</name>
    </ligand>
</feature>
<feature type="active site" description="Proton acceptor" evidence="13 14">
    <location>
        <position position="189"/>
    </location>
</feature>
<feature type="domain" description="Glycerol-3-phosphate dehydrogenase NAD-dependent N-terminal" evidence="18">
    <location>
        <begin position="2"/>
        <end position="158"/>
    </location>
</feature>
<dbReference type="InterPro" id="IPR008927">
    <property type="entry name" value="6-PGluconate_DH-like_C_sf"/>
</dbReference>
<evidence type="ECO:0000256" key="16">
    <source>
        <dbReference type="PIRSR" id="PIRSR000114-3"/>
    </source>
</evidence>
<comment type="caution">
    <text evidence="20">The sequence shown here is derived from an EMBL/GenBank/DDBJ whole genome shotgun (WGS) entry which is preliminary data.</text>
</comment>
<comment type="subcellular location">
    <subcellularLocation>
        <location evidence="13">Cytoplasm</location>
    </subcellularLocation>
</comment>
<dbReference type="GO" id="GO:0008654">
    <property type="term" value="P:phospholipid biosynthetic process"/>
    <property type="evidence" value="ECO:0007669"/>
    <property type="project" value="UniProtKB-KW"/>
</dbReference>
<dbReference type="InterPro" id="IPR013328">
    <property type="entry name" value="6PGD_dom2"/>
</dbReference>
<evidence type="ECO:0000256" key="13">
    <source>
        <dbReference type="HAMAP-Rule" id="MF_00394"/>
    </source>
</evidence>
<keyword evidence="8 13" id="KW-1208">Phospholipid metabolism</keyword>
<keyword evidence="6 13" id="KW-0443">Lipid metabolism</keyword>
<name>A0A252F2W8_9FIRM</name>
<dbReference type="InterPro" id="IPR036291">
    <property type="entry name" value="NAD(P)-bd_dom_sf"/>
</dbReference>
<dbReference type="Proteomes" id="UP000194903">
    <property type="component" value="Unassembled WGS sequence"/>
</dbReference>
<dbReference type="Pfam" id="PF01210">
    <property type="entry name" value="NAD_Gly3P_dh_N"/>
    <property type="match status" value="1"/>
</dbReference>
<dbReference type="AlphaFoldDB" id="A0A252F2W8"/>
<keyword evidence="21" id="KW-1185">Reference proteome</keyword>
<dbReference type="EMBL" id="NHOC01000009">
    <property type="protein sequence ID" value="OUM19950.1"/>
    <property type="molecule type" value="Genomic_DNA"/>
</dbReference>
<evidence type="ECO:0000313" key="20">
    <source>
        <dbReference type="EMBL" id="OUM19950.1"/>
    </source>
</evidence>
<sequence length="335" mass="36148">MKIFVVGCGGWGMALSILLHENGHEVTAWSFFEEECRMLREEHGNERLLPGVTLPEDIEITNDLTGAAEADIVLMAVPSFAVHSTAQQLSHIIPPQTVIVNVGKGLDRDNGYCRFSETITNATNGKNPVVALTGPTHAEEVARGILTAILAASESRAAATLVQQAFMNDRFRVYISPDIIGAELGGCFKNIIALAAGICDGVGLGDNSKAALMTRGLTEIARLGVKLGGRSETFAGLSGMGDLIVTCTSMHSRNRRAGIKIGQGMDAQQAMKEVGAVVEGYYATEAGYMLAKKEGIDMPITCAMYDLLYRGKPVQECIQKLMERPRKSEIEDIWR</sequence>
<dbReference type="GO" id="GO:0005975">
    <property type="term" value="P:carbohydrate metabolic process"/>
    <property type="evidence" value="ECO:0007669"/>
    <property type="project" value="InterPro"/>
</dbReference>
<comment type="caution">
    <text evidence="13">Lacks conserved residue(s) required for the propagation of feature annotation.</text>
</comment>
<feature type="binding site" evidence="16">
    <location>
        <position position="138"/>
    </location>
    <ligand>
        <name>NAD(+)</name>
        <dbReference type="ChEBI" id="CHEBI:57540"/>
    </ligand>
</feature>
<keyword evidence="2 13" id="KW-0444">Lipid biosynthesis</keyword>
<evidence type="ECO:0000256" key="15">
    <source>
        <dbReference type="PIRSR" id="PIRSR000114-2"/>
    </source>
</evidence>
<keyword evidence="13" id="KW-0547">Nucleotide-binding</keyword>
<keyword evidence="4 13" id="KW-0560">Oxidoreductase</keyword>
<feature type="binding site" evidence="13">
    <location>
        <position position="254"/>
    </location>
    <ligand>
        <name>sn-glycerol 3-phosphate</name>
        <dbReference type="ChEBI" id="CHEBI:57597"/>
    </ligand>
</feature>
<evidence type="ECO:0000256" key="14">
    <source>
        <dbReference type="PIRSR" id="PIRSR000114-1"/>
    </source>
</evidence>
<evidence type="ECO:0000256" key="8">
    <source>
        <dbReference type="ARBA" id="ARBA00023264"/>
    </source>
</evidence>
<comment type="similarity">
    <text evidence="1 13 17">Belongs to the NAD-dependent glycerol-3-phosphate dehydrogenase family.</text>
</comment>
<gene>
    <name evidence="13 20" type="primary">gpsA</name>
    <name evidence="20" type="ORF">CBW42_10755</name>
</gene>
<comment type="function">
    <text evidence="13">Catalyzes the reduction of the glycolytic intermediate dihydroxyacetone phosphate (DHAP) to sn-glycerol 3-phosphate (G3P), the key precursor for phospholipid synthesis.</text>
</comment>
<dbReference type="GO" id="GO:0141153">
    <property type="term" value="F:glycerol-3-phosphate dehydrogenase (NADP+) activity"/>
    <property type="evidence" value="ECO:0007669"/>
    <property type="project" value="RHEA"/>
</dbReference>
<evidence type="ECO:0000256" key="1">
    <source>
        <dbReference type="ARBA" id="ARBA00011009"/>
    </source>
</evidence>
<keyword evidence="7 13" id="KW-0594">Phospholipid biosynthesis</keyword>
<dbReference type="NCBIfam" id="NF000940">
    <property type="entry name" value="PRK00094.1-2"/>
    <property type="match status" value="1"/>
</dbReference>
<feature type="binding site" evidence="13">
    <location>
        <position position="189"/>
    </location>
    <ligand>
        <name>sn-glycerol 3-phosphate</name>
        <dbReference type="ChEBI" id="CHEBI:57597"/>
    </ligand>
</feature>
<dbReference type="FunFam" id="1.10.1040.10:FF:000001">
    <property type="entry name" value="Glycerol-3-phosphate dehydrogenase [NAD(P)+]"/>
    <property type="match status" value="1"/>
</dbReference>
<evidence type="ECO:0000256" key="2">
    <source>
        <dbReference type="ARBA" id="ARBA00022516"/>
    </source>
</evidence>
<feature type="binding site" evidence="13">
    <location>
        <position position="104"/>
    </location>
    <ligand>
        <name>NADPH</name>
        <dbReference type="ChEBI" id="CHEBI:57783"/>
    </ligand>
</feature>
<evidence type="ECO:0000256" key="4">
    <source>
        <dbReference type="ARBA" id="ARBA00023002"/>
    </source>
</evidence>
<dbReference type="PRINTS" id="PR00077">
    <property type="entry name" value="GPDHDRGNASE"/>
</dbReference>
<feature type="binding site" evidence="13">
    <location>
        <position position="253"/>
    </location>
    <ligand>
        <name>sn-glycerol 3-phosphate</name>
        <dbReference type="ChEBI" id="CHEBI:57597"/>
    </ligand>
</feature>